<evidence type="ECO:0000313" key="12">
    <source>
        <dbReference type="EMBL" id="HAE49999.1"/>
    </source>
</evidence>
<dbReference type="SMART" id="SM00304">
    <property type="entry name" value="HAMP"/>
    <property type="match status" value="1"/>
</dbReference>
<dbReference type="SUPFAM" id="SSF58104">
    <property type="entry name" value="Methyl-accepting chemotaxis protein (MCP) signaling domain"/>
    <property type="match status" value="1"/>
</dbReference>
<feature type="domain" description="HAMP" evidence="11">
    <location>
        <begin position="224"/>
        <end position="277"/>
    </location>
</feature>
<dbReference type="PANTHER" id="PTHR32089">
    <property type="entry name" value="METHYL-ACCEPTING CHEMOTAXIS PROTEIN MCPB"/>
    <property type="match status" value="1"/>
</dbReference>
<keyword evidence="6 8" id="KW-0807">Transducer</keyword>
<evidence type="ECO:0000256" key="7">
    <source>
        <dbReference type="ARBA" id="ARBA00029447"/>
    </source>
</evidence>
<dbReference type="InterPro" id="IPR003660">
    <property type="entry name" value="HAMP_dom"/>
</dbReference>
<evidence type="ECO:0008006" key="14">
    <source>
        <dbReference type="Google" id="ProtNLM"/>
    </source>
</evidence>
<dbReference type="Pfam" id="PF17200">
    <property type="entry name" value="sCache_2"/>
    <property type="match status" value="1"/>
</dbReference>
<dbReference type="InterPro" id="IPR033480">
    <property type="entry name" value="sCache_2"/>
</dbReference>
<dbReference type="Gene3D" id="1.10.287.950">
    <property type="entry name" value="Methyl-accepting chemotaxis protein"/>
    <property type="match status" value="1"/>
</dbReference>
<evidence type="ECO:0000259" key="11">
    <source>
        <dbReference type="PROSITE" id="PS50885"/>
    </source>
</evidence>
<feature type="transmembrane region" description="Helical" evidence="9">
    <location>
        <begin position="21"/>
        <end position="45"/>
    </location>
</feature>
<dbReference type="SMART" id="SM00283">
    <property type="entry name" value="MA"/>
    <property type="match status" value="1"/>
</dbReference>
<evidence type="ECO:0000256" key="8">
    <source>
        <dbReference type="PROSITE-ProRule" id="PRU00284"/>
    </source>
</evidence>
<gene>
    <name evidence="12" type="ORF">DCK97_21525</name>
</gene>
<dbReference type="Gene3D" id="3.30.450.20">
    <property type="entry name" value="PAS domain"/>
    <property type="match status" value="1"/>
</dbReference>
<evidence type="ECO:0000256" key="3">
    <source>
        <dbReference type="ARBA" id="ARBA00022692"/>
    </source>
</evidence>
<evidence type="ECO:0000256" key="2">
    <source>
        <dbReference type="ARBA" id="ARBA00022475"/>
    </source>
</evidence>
<comment type="similarity">
    <text evidence="7">Belongs to the methyl-accepting chemotaxis (MCP) protein family.</text>
</comment>
<sequence length="573" mass="60697">MKIGKAHPMSLSLPRLRNATIGLRLAVMVGLSAIGLLALAIIGAFDQRAQMLEDRERLVRSSVDAAAAIVVAEVKRATPATADQAKAAALRALEAMRFNDGEYVWVNDLDYRMVMHPIQPRLNGQDMSDFKDPTGDLIFHKMVDAATGPEKSGLLTYHWPRPGGTEPVEKLSYVKLVPEWGWVIGSGVYIDDLNAELEAAMLRNALWAGGLALVLIGLATLNARGLSRELRGLTDGMRRLADGDVTVEISGADRRNELGEMARALEVFRDNARERQRLQAEHDADQAARNARAARIEALVRDFDLEIAELVDQVAGAANELESTAVEMTRIAEQTNAHAGSASAATEQTSTNVQTVAAATDELTSSIREIGRQVTESARITALAVREADATASTVHGLAEAADRIGRVVDLINGIAAQTNMLALNATIEAARAGDAGKGFAVVAAEVKNLARQTSQATEEIAAQIRAVQAETDAAVDAIGGIGRRVSEVDAIATTIASAVEQQAAAATEIARSISEAANGTRDVAETVVKVSAEASRTGAAGRQVLTAGGSLAQRADVLRGDVTRFIEEVKVA</sequence>
<dbReference type="PROSITE" id="PS50111">
    <property type="entry name" value="CHEMOTAXIS_TRANSDUC_2"/>
    <property type="match status" value="1"/>
</dbReference>
<dbReference type="Proteomes" id="UP000257706">
    <property type="component" value="Unassembled WGS sequence"/>
</dbReference>
<dbReference type="Pfam" id="PF00672">
    <property type="entry name" value="HAMP"/>
    <property type="match status" value="1"/>
</dbReference>
<dbReference type="CDD" id="cd06225">
    <property type="entry name" value="HAMP"/>
    <property type="match status" value="1"/>
</dbReference>
<reference evidence="12 13" key="1">
    <citation type="journal article" date="2018" name="Nat. Biotechnol.">
        <title>A standardized bacterial taxonomy based on genome phylogeny substantially revises the tree of life.</title>
        <authorList>
            <person name="Parks D.H."/>
            <person name="Chuvochina M."/>
            <person name="Waite D.W."/>
            <person name="Rinke C."/>
            <person name="Skarshewski A."/>
            <person name="Chaumeil P.A."/>
            <person name="Hugenholtz P."/>
        </authorList>
    </citation>
    <scope>NUCLEOTIDE SEQUENCE [LARGE SCALE GENOMIC DNA]</scope>
    <source>
        <strain evidence="12">UBA8739</strain>
    </source>
</reference>
<dbReference type="PROSITE" id="PS50885">
    <property type="entry name" value="HAMP"/>
    <property type="match status" value="1"/>
</dbReference>
<dbReference type="AlphaFoldDB" id="A0A3B9IS10"/>
<dbReference type="PANTHER" id="PTHR32089:SF112">
    <property type="entry name" value="LYSOZYME-LIKE PROTEIN-RELATED"/>
    <property type="match status" value="1"/>
</dbReference>
<evidence type="ECO:0000256" key="4">
    <source>
        <dbReference type="ARBA" id="ARBA00022989"/>
    </source>
</evidence>
<dbReference type="SMART" id="SM01049">
    <property type="entry name" value="Cache_2"/>
    <property type="match status" value="1"/>
</dbReference>
<keyword evidence="2" id="KW-1003">Cell membrane</keyword>
<dbReference type="Pfam" id="PF00015">
    <property type="entry name" value="MCPsignal"/>
    <property type="match status" value="1"/>
</dbReference>
<evidence type="ECO:0000256" key="6">
    <source>
        <dbReference type="ARBA" id="ARBA00023224"/>
    </source>
</evidence>
<dbReference type="GO" id="GO:0005886">
    <property type="term" value="C:plasma membrane"/>
    <property type="evidence" value="ECO:0007669"/>
    <property type="project" value="UniProtKB-SubCell"/>
</dbReference>
<dbReference type="InterPro" id="IPR004089">
    <property type="entry name" value="MCPsignal_dom"/>
</dbReference>
<feature type="domain" description="Methyl-accepting transducer" evidence="10">
    <location>
        <begin position="317"/>
        <end position="539"/>
    </location>
</feature>
<proteinExistence type="inferred from homology"/>
<accession>A0A3B9IS10</accession>
<keyword evidence="5 9" id="KW-0472">Membrane</keyword>
<keyword evidence="4 9" id="KW-1133">Transmembrane helix</keyword>
<evidence type="ECO:0000256" key="5">
    <source>
        <dbReference type="ARBA" id="ARBA00023136"/>
    </source>
</evidence>
<name>A0A3B9IS10_9PROT</name>
<comment type="caution">
    <text evidence="12">The sequence shown here is derived from an EMBL/GenBank/DDBJ whole genome shotgun (WGS) entry which is preliminary data.</text>
</comment>
<evidence type="ECO:0000313" key="13">
    <source>
        <dbReference type="Proteomes" id="UP000257706"/>
    </source>
</evidence>
<protein>
    <recommendedName>
        <fullName evidence="14">Methyl-accepting chemotaxis protein</fullName>
    </recommendedName>
</protein>
<evidence type="ECO:0000256" key="1">
    <source>
        <dbReference type="ARBA" id="ARBA00004651"/>
    </source>
</evidence>
<keyword evidence="3 9" id="KW-0812">Transmembrane</keyword>
<organism evidence="12 13">
    <name type="scientific">Tistrella mobilis</name>
    <dbReference type="NCBI Taxonomy" id="171437"/>
    <lineage>
        <taxon>Bacteria</taxon>
        <taxon>Pseudomonadati</taxon>
        <taxon>Pseudomonadota</taxon>
        <taxon>Alphaproteobacteria</taxon>
        <taxon>Geminicoccales</taxon>
        <taxon>Geminicoccaceae</taxon>
        <taxon>Tistrella</taxon>
    </lineage>
</organism>
<evidence type="ECO:0000259" key="10">
    <source>
        <dbReference type="PROSITE" id="PS50111"/>
    </source>
</evidence>
<dbReference type="GO" id="GO:0007165">
    <property type="term" value="P:signal transduction"/>
    <property type="evidence" value="ECO:0007669"/>
    <property type="project" value="UniProtKB-KW"/>
</dbReference>
<comment type="subcellular location">
    <subcellularLocation>
        <location evidence="1">Cell membrane</location>
        <topology evidence="1">Multi-pass membrane protein</topology>
    </subcellularLocation>
</comment>
<evidence type="ECO:0000256" key="9">
    <source>
        <dbReference type="SAM" id="Phobius"/>
    </source>
</evidence>
<dbReference type="EMBL" id="DMAI01000354">
    <property type="protein sequence ID" value="HAE49999.1"/>
    <property type="molecule type" value="Genomic_DNA"/>
</dbReference>